<evidence type="ECO:0000259" key="1">
    <source>
        <dbReference type="Pfam" id="PF14371"/>
    </source>
</evidence>
<sequence>MMMCSLLIVLLLLPTKPFEGSVLFSVSAPEVKDGNLVIMLSRYGAKAIFDGKDQAFEFLIPKQDSAAYKLNAYGKTYNIVGLSDSRRLAETLGKFDDYVIEKHGQETLLGYTCEHFTLKTKTRTLELWTARDILDAEQLTKLAGTVTLLGLNPRMVQKMVEAGVAGFPLKLRAEENGKVLTVIAKKATRKTFPKSMFEIPKGYKKIESEGVLSR</sequence>
<organism evidence="2 3">
    <name type="scientific">Candidatus Thermochlorobacter aerophilus</name>
    <dbReference type="NCBI Taxonomy" id="1868324"/>
    <lineage>
        <taxon>Bacteria</taxon>
        <taxon>Pseudomonadati</taxon>
        <taxon>Chlorobiota</taxon>
        <taxon>Chlorobiia</taxon>
        <taxon>Chlorobiales</taxon>
        <taxon>Candidatus Thermochlorobacteriaceae</taxon>
        <taxon>Candidatus Thermochlorobacter</taxon>
    </lineage>
</organism>
<evidence type="ECO:0000313" key="3">
    <source>
        <dbReference type="Proteomes" id="UP000266389"/>
    </source>
</evidence>
<evidence type="ECO:0000313" key="2">
    <source>
        <dbReference type="EMBL" id="RFM22901.1"/>
    </source>
</evidence>
<dbReference type="AlphaFoldDB" id="A0A395LWD1"/>
<gene>
    <name evidence="2" type="ORF">D0433_13875</name>
</gene>
<feature type="domain" description="DUF4412" evidence="1">
    <location>
        <begin position="18"/>
        <end position="203"/>
    </location>
</feature>
<name>A0A395LWD1_9BACT</name>
<protein>
    <submittedName>
        <fullName evidence="2">DUF4412 domain-containing protein</fullName>
    </submittedName>
</protein>
<proteinExistence type="predicted"/>
<comment type="caution">
    <text evidence="2">The sequence shown here is derived from an EMBL/GenBank/DDBJ whole genome shotgun (WGS) entry which is preliminary data.</text>
</comment>
<dbReference type="InterPro" id="IPR025524">
    <property type="entry name" value="DUF4412"/>
</dbReference>
<accession>A0A395LWD1</accession>
<dbReference type="Proteomes" id="UP000266389">
    <property type="component" value="Unassembled WGS sequence"/>
</dbReference>
<dbReference type="EMBL" id="PHFL01000072">
    <property type="protein sequence ID" value="RFM22901.1"/>
    <property type="molecule type" value="Genomic_DNA"/>
</dbReference>
<reference evidence="2 3" key="1">
    <citation type="journal article" date="2011" name="ISME J.">
        <title>Community ecology of hot spring cyanobacterial mats: predominant populations and their functional potential.</title>
        <authorList>
            <person name="Klatt C.G."/>
            <person name="Wood J.M."/>
            <person name="Rusch D.B."/>
            <person name="Bateson M.M."/>
            <person name="Hamamura N."/>
            <person name="Heidelberg J.F."/>
            <person name="Grossman A.R."/>
            <person name="Bhaya D."/>
            <person name="Cohan F.M."/>
            <person name="Kuhl M."/>
            <person name="Bryant D.A."/>
            <person name="Ward D.M."/>
        </authorList>
    </citation>
    <scope>NUCLEOTIDE SEQUENCE [LARGE SCALE GENOMIC DNA]</scope>
    <source>
        <strain evidence="2">OS</strain>
    </source>
</reference>
<dbReference type="Pfam" id="PF14371">
    <property type="entry name" value="DUF4412"/>
    <property type="match status" value="1"/>
</dbReference>